<dbReference type="SMART" id="SM00110">
    <property type="entry name" value="C1Q"/>
    <property type="match status" value="2"/>
</dbReference>
<dbReference type="PANTHER" id="PTHR15427:SF50">
    <property type="entry name" value="COMPLEMENT C1Q TUMOR NECROSIS FACTOR-RELATED PROTEIN 2-LIKE"/>
    <property type="match status" value="1"/>
</dbReference>
<keyword evidence="3" id="KW-0732">Signal</keyword>
<evidence type="ECO:0000313" key="5">
    <source>
        <dbReference type="EMBL" id="KAH3771568.1"/>
    </source>
</evidence>
<dbReference type="EMBL" id="JAIWYP010000009">
    <property type="protein sequence ID" value="KAH3771568.1"/>
    <property type="molecule type" value="Genomic_DNA"/>
</dbReference>
<feature type="domain" description="C1q" evidence="4">
    <location>
        <begin position="16"/>
        <end position="151"/>
    </location>
</feature>
<name>A0A9D4E2E5_DREPO</name>
<dbReference type="InterPro" id="IPR001073">
    <property type="entry name" value="C1q_dom"/>
</dbReference>
<dbReference type="SUPFAM" id="SSF49842">
    <property type="entry name" value="TNF-like"/>
    <property type="match status" value="3"/>
</dbReference>
<evidence type="ECO:0000256" key="1">
    <source>
        <dbReference type="ARBA" id="ARBA00004613"/>
    </source>
</evidence>
<dbReference type="AlphaFoldDB" id="A0A9D4E2E5"/>
<evidence type="ECO:0000313" key="6">
    <source>
        <dbReference type="Proteomes" id="UP000828390"/>
    </source>
</evidence>
<sequence length="436" mass="47368">MIRLILGLCLISKVYGKFDPIAFTVSQSTTTFSGAATIPYSDNITIHNAATNIRNGIFTCPRDGIYKFSVFGCSAVSGHFALDLYKRNVSLATLYGHLNGGQVVSGNTVIVQLKVGDTVQVKSKNAATVSLQSSSKENTFSGVQLGSQALYSGDHTVVAFSATSNHHQNVMGNNIVQYHTKLVADGGVLDLFTGVFTVRSSGYYVLHFASTSMQNEELWLDLFVNEDYVCSIYARADFEWASASNSVVLHLSAWDKAGVFSRAGRVSRLYGSADYIFTSFSGTQIVSDEDLNNPDTEPVVIFSVGLSMNATVPSGKPVVFNRVFVDLKRAFNLNTGVFVVPVTGVYEFNYHCLARANSFLSLVLVKTNSWVNGFFHLRNTVHPFSAGNSAVLELTAGETVYVMSDYTYNYLVGATDEVYCTFSGYLLHSSGPIVIG</sequence>
<dbReference type="OrthoDB" id="6154955at2759"/>
<evidence type="ECO:0000256" key="3">
    <source>
        <dbReference type="SAM" id="SignalP"/>
    </source>
</evidence>
<dbReference type="PANTHER" id="PTHR15427">
    <property type="entry name" value="EMILIN ELASTIN MICROFIBRIL INTERFACE-LOCATED PROTEIN ELASTIN MICROFIBRIL INTERFACER"/>
    <property type="match status" value="1"/>
</dbReference>
<organism evidence="5 6">
    <name type="scientific">Dreissena polymorpha</name>
    <name type="common">Zebra mussel</name>
    <name type="synonym">Mytilus polymorpha</name>
    <dbReference type="NCBI Taxonomy" id="45954"/>
    <lineage>
        <taxon>Eukaryota</taxon>
        <taxon>Metazoa</taxon>
        <taxon>Spiralia</taxon>
        <taxon>Lophotrochozoa</taxon>
        <taxon>Mollusca</taxon>
        <taxon>Bivalvia</taxon>
        <taxon>Autobranchia</taxon>
        <taxon>Heteroconchia</taxon>
        <taxon>Euheterodonta</taxon>
        <taxon>Imparidentia</taxon>
        <taxon>Neoheterodontei</taxon>
        <taxon>Myida</taxon>
        <taxon>Dreissenoidea</taxon>
        <taxon>Dreissenidae</taxon>
        <taxon>Dreissena</taxon>
    </lineage>
</organism>
<evidence type="ECO:0000256" key="2">
    <source>
        <dbReference type="ARBA" id="ARBA00022525"/>
    </source>
</evidence>
<dbReference type="InterPro" id="IPR008983">
    <property type="entry name" value="Tumour_necrosis_fac-like_dom"/>
</dbReference>
<dbReference type="GO" id="GO:0005576">
    <property type="term" value="C:extracellular region"/>
    <property type="evidence" value="ECO:0007669"/>
    <property type="project" value="UniProtKB-SubCell"/>
</dbReference>
<feature type="chain" id="PRO_5038537214" description="C1q domain-containing protein" evidence="3">
    <location>
        <begin position="17"/>
        <end position="436"/>
    </location>
</feature>
<reference evidence="5" key="2">
    <citation type="submission" date="2020-11" db="EMBL/GenBank/DDBJ databases">
        <authorList>
            <person name="McCartney M.A."/>
            <person name="Auch B."/>
            <person name="Kono T."/>
            <person name="Mallez S."/>
            <person name="Becker A."/>
            <person name="Gohl D.M."/>
            <person name="Silverstein K.A.T."/>
            <person name="Koren S."/>
            <person name="Bechman K.B."/>
            <person name="Herman A."/>
            <person name="Abrahante J.E."/>
            <person name="Garbe J."/>
        </authorList>
    </citation>
    <scope>NUCLEOTIDE SEQUENCE</scope>
    <source>
        <strain evidence="5">Duluth1</strain>
        <tissue evidence="5">Whole animal</tissue>
    </source>
</reference>
<protein>
    <recommendedName>
        <fullName evidence="4">C1q domain-containing protein</fullName>
    </recommendedName>
</protein>
<dbReference type="Gene3D" id="2.60.120.40">
    <property type="match status" value="3"/>
</dbReference>
<dbReference type="InterPro" id="IPR050392">
    <property type="entry name" value="Collagen/C1q_domain"/>
</dbReference>
<comment type="subcellular location">
    <subcellularLocation>
        <location evidence="1">Secreted</location>
    </subcellularLocation>
</comment>
<feature type="signal peptide" evidence="3">
    <location>
        <begin position="1"/>
        <end position="16"/>
    </location>
</feature>
<proteinExistence type="predicted"/>
<dbReference type="Pfam" id="PF00386">
    <property type="entry name" value="C1q"/>
    <property type="match status" value="3"/>
</dbReference>
<accession>A0A9D4E2E5</accession>
<dbReference type="PROSITE" id="PS50871">
    <property type="entry name" value="C1Q"/>
    <property type="match status" value="3"/>
</dbReference>
<keyword evidence="6" id="KW-1185">Reference proteome</keyword>
<dbReference type="PRINTS" id="PR00007">
    <property type="entry name" value="COMPLEMNTC1Q"/>
</dbReference>
<keyword evidence="2" id="KW-0964">Secreted</keyword>
<comment type="caution">
    <text evidence="5">The sequence shown here is derived from an EMBL/GenBank/DDBJ whole genome shotgun (WGS) entry which is preliminary data.</text>
</comment>
<reference evidence="5" key="1">
    <citation type="journal article" date="2019" name="bioRxiv">
        <title>The Genome of the Zebra Mussel, Dreissena polymorpha: A Resource for Invasive Species Research.</title>
        <authorList>
            <person name="McCartney M.A."/>
            <person name="Auch B."/>
            <person name="Kono T."/>
            <person name="Mallez S."/>
            <person name="Zhang Y."/>
            <person name="Obille A."/>
            <person name="Becker A."/>
            <person name="Abrahante J.E."/>
            <person name="Garbe J."/>
            <person name="Badalamenti J.P."/>
            <person name="Herman A."/>
            <person name="Mangelson H."/>
            <person name="Liachko I."/>
            <person name="Sullivan S."/>
            <person name="Sone E.D."/>
            <person name="Koren S."/>
            <person name="Silverstein K.A.T."/>
            <person name="Beckman K.B."/>
            <person name="Gohl D.M."/>
        </authorList>
    </citation>
    <scope>NUCLEOTIDE SEQUENCE</scope>
    <source>
        <strain evidence="5">Duluth1</strain>
        <tissue evidence="5">Whole animal</tissue>
    </source>
</reference>
<gene>
    <name evidence="5" type="ORF">DPMN_172893</name>
</gene>
<feature type="domain" description="C1q" evidence="4">
    <location>
        <begin position="295"/>
        <end position="433"/>
    </location>
</feature>
<evidence type="ECO:0000259" key="4">
    <source>
        <dbReference type="PROSITE" id="PS50871"/>
    </source>
</evidence>
<feature type="domain" description="C1q" evidence="4">
    <location>
        <begin position="153"/>
        <end position="291"/>
    </location>
</feature>
<dbReference type="Proteomes" id="UP000828390">
    <property type="component" value="Unassembled WGS sequence"/>
</dbReference>